<keyword evidence="7" id="KW-0614">Plasmid</keyword>
<comment type="subcellular location">
    <subcellularLocation>
        <location evidence="1">Cell membrane</location>
        <topology evidence="1">Multi-pass membrane protein</topology>
    </subcellularLocation>
</comment>
<dbReference type="EMBL" id="AP026561">
    <property type="protein sequence ID" value="BDP43926.1"/>
    <property type="molecule type" value="Genomic_DNA"/>
</dbReference>
<evidence type="ECO:0000256" key="5">
    <source>
        <dbReference type="ARBA" id="ARBA00022989"/>
    </source>
</evidence>
<dbReference type="RefSeq" id="WP_264777760.1">
    <property type="nucleotide sequence ID" value="NZ_AP026561.1"/>
</dbReference>
<evidence type="ECO:0000256" key="3">
    <source>
        <dbReference type="ARBA" id="ARBA00022475"/>
    </source>
</evidence>
<dbReference type="Pfam" id="PF01899">
    <property type="entry name" value="MNHE"/>
    <property type="match status" value="1"/>
</dbReference>
<keyword evidence="4" id="KW-0812">Transmembrane</keyword>
<evidence type="ECO:0000313" key="8">
    <source>
        <dbReference type="Proteomes" id="UP001064971"/>
    </source>
</evidence>
<evidence type="ECO:0008006" key="9">
    <source>
        <dbReference type="Google" id="ProtNLM"/>
    </source>
</evidence>
<evidence type="ECO:0000256" key="2">
    <source>
        <dbReference type="ARBA" id="ARBA00006228"/>
    </source>
</evidence>
<keyword evidence="3" id="KW-1003">Cell membrane</keyword>
<keyword evidence="6" id="KW-0472">Membrane</keyword>
<gene>
    <name evidence="7" type="ORF">DAETH_38950</name>
</gene>
<sequence length="124" mass="13590">MFPRALGTGEYVRRMVAGPSFLAYFLQELTVANVQVALFALRRCPRLNSMIVAVPLRVQGDLPQTLLATTLTLMPSTVVMGFSPDRRTLYAHAIGTTSAQAAHDSIRWVEDRLMRVLGSLEAGA</sequence>
<organism evidence="7 8">
    <name type="scientific">Deinococcus aetherius</name>
    <dbReference type="NCBI Taxonomy" id="200252"/>
    <lineage>
        <taxon>Bacteria</taxon>
        <taxon>Thermotogati</taxon>
        <taxon>Deinococcota</taxon>
        <taxon>Deinococci</taxon>
        <taxon>Deinococcales</taxon>
        <taxon>Deinococcaceae</taxon>
        <taxon>Deinococcus</taxon>
    </lineage>
</organism>
<dbReference type="PANTHER" id="PTHR34584">
    <property type="entry name" value="NA(+)/H(+) ANTIPORTER SUBUNIT E1"/>
    <property type="match status" value="1"/>
</dbReference>
<dbReference type="PANTHER" id="PTHR34584:SF1">
    <property type="entry name" value="NA(+)_H(+) ANTIPORTER SUBUNIT E1"/>
    <property type="match status" value="1"/>
</dbReference>
<reference evidence="7" key="1">
    <citation type="submission" date="2022-07" db="EMBL/GenBank/DDBJ databases">
        <title>Complete Genome Sequence of the Radioresistant Bacterium Deinococcus aetherius ST0316, Isolated from the Air Dust collected in Lower Stratosphere above Japan.</title>
        <authorList>
            <person name="Satoh K."/>
            <person name="Hagiwara K."/>
            <person name="Katsumata K."/>
            <person name="Kubo A."/>
            <person name="Yokobori S."/>
            <person name="Yamagishi A."/>
            <person name="Oono Y."/>
            <person name="Narumi I."/>
        </authorList>
    </citation>
    <scope>NUCLEOTIDE SEQUENCE</scope>
    <source>
        <strain evidence="7">ST0316</strain>
        <plasmid evidence="7">pDAETH-1</plasmid>
    </source>
</reference>
<name>A0ABM8AJD8_9DEIO</name>
<accession>A0ABM8AJD8</accession>
<keyword evidence="5" id="KW-1133">Transmembrane helix</keyword>
<evidence type="ECO:0000256" key="4">
    <source>
        <dbReference type="ARBA" id="ARBA00022692"/>
    </source>
</evidence>
<evidence type="ECO:0000256" key="1">
    <source>
        <dbReference type="ARBA" id="ARBA00004651"/>
    </source>
</evidence>
<evidence type="ECO:0000256" key="6">
    <source>
        <dbReference type="ARBA" id="ARBA00023136"/>
    </source>
</evidence>
<proteinExistence type="inferred from homology"/>
<evidence type="ECO:0000313" key="7">
    <source>
        <dbReference type="EMBL" id="BDP43926.1"/>
    </source>
</evidence>
<keyword evidence="8" id="KW-1185">Reference proteome</keyword>
<dbReference type="Proteomes" id="UP001064971">
    <property type="component" value="Plasmid pDAETH-1"/>
</dbReference>
<geneLocation type="plasmid" evidence="7 8">
    <name>pDAETH-1</name>
</geneLocation>
<protein>
    <recommendedName>
        <fullName evidence="9">Na(+) H(+) antiporter subunit E</fullName>
    </recommendedName>
</protein>
<comment type="similarity">
    <text evidence="2">Belongs to the CPA3 antiporters (TC 2.A.63) subunit E family.</text>
</comment>
<dbReference type="InterPro" id="IPR002758">
    <property type="entry name" value="Cation_antiport_E"/>
</dbReference>